<evidence type="ECO:0000313" key="1">
    <source>
        <dbReference type="Proteomes" id="UP000813463"/>
    </source>
</evidence>
<proteinExistence type="predicted"/>
<dbReference type="RefSeq" id="XP_056691317.1">
    <property type="nucleotide sequence ID" value="XM_056835339.1"/>
</dbReference>
<dbReference type="RefSeq" id="XP_056694985.1">
    <property type="nucleotide sequence ID" value="XM_056839007.1"/>
</dbReference>
<dbReference type="Proteomes" id="UP000813463">
    <property type="component" value="Chromosome 2"/>
</dbReference>
<dbReference type="GeneID" id="130469618"/>
<reference evidence="1" key="1">
    <citation type="journal article" date="2021" name="Nat. Commun.">
        <title>Genomic analyses provide insights into spinach domestication and the genetic basis of agronomic traits.</title>
        <authorList>
            <person name="Cai X."/>
            <person name="Sun X."/>
            <person name="Xu C."/>
            <person name="Sun H."/>
            <person name="Wang X."/>
            <person name="Ge C."/>
            <person name="Zhang Z."/>
            <person name="Wang Q."/>
            <person name="Fei Z."/>
            <person name="Jiao C."/>
            <person name="Wang Q."/>
        </authorList>
    </citation>
    <scope>NUCLEOTIDE SEQUENCE [LARGE SCALE GENOMIC DNA]</scope>
    <source>
        <strain evidence="1">cv. Varoflay</strain>
    </source>
</reference>
<gene>
    <name evidence="4" type="primary">LOC130469618</name>
    <name evidence="2" type="synonym">LOC130463276</name>
    <name evidence="3" type="synonym">LOC130466723</name>
</gene>
<protein>
    <submittedName>
        <fullName evidence="2 3">Uncharacterized protein</fullName>
    </submittedName>
</protein>
<reference evidence="2 3" key="2">
    <citation type="submission" date="2025-05" db="UniProtKB">
        <authorList>
            <consortium name="RefSeq"/>
        </authorList>
    </citation>
    <scope>IDENTIFICATION</scope>
    <source>
        <tissue evidence="2 3">Leaf</tissue>
    </source>
</reference>
<sequence length="149" mass="17290">MYIQMRKRERPLFVLPGLFPNYFSLKKTSLFSPSLFLSQFPHRPSQSEKQESELVDVGSSVLDKLKDLYLKKLWHQPSRATKVHCSHKFQGLFYHLRRRPTPPYPGCRRLIQSLLSPPLTASKEAQDVLKGKCWIEILNFGCIFGVELA</sequence>
<name>A0ABM3RH99_SPIOL</name>
<evidence type="ECO:0000313" key="3">
    <source>
        <dbReference type="RefSeq" id="XP_056691317.1"/>
    </source>
</evidence>
<keyword evidence="1" id="KW-1185">Reference proteome</keyword>
<evidence type="ECO:0000313" key="4">
    <source>
        <dbReference type="RefSeq" id="XP_056694985.1"/>
    </source>
</evidence>
<dbReference type="Proteomes" id="UP000813463">
    <property type="component" value="Chromosome 6"/>
</dbReference>
<dbReference type="Proteomes" id="UP000813463">
    <property type="component" value="Chromosome 3"/>
</dbReference>
<accession>A0ABM3RH99</accession>
<organism evidence="1 4">
    <name type="scientific">Spinacia oleracea</name>
    <name type="common">Spinach</name>
    <dbReference type="NCBI Taxonomy" id="3562"/>
    <lineage>
        <taxon>Eukaryota</taxon>
        <taxon>Viridiplantae</taxon>
        <taxon>Streptophyta</taxon>
        <taxon>Embryophyta</taxon>
        <taxon>Tracheophyta</taxon>
        <taxon>Spermatophyta</taxon>
        <taxon>Magnoliopsida</taxon>
        <taxon>eudicotyledons</taxon>
        <taxon>Gunneridae</taxon>
        <taxon>Pentapetalae</taxon>
        <taxon>Caryophyllales</taxon>
        <taxon>Chenopodiaceae</taxon>
        <taxon>Chenopodioideae</taxon>
        <taxon>Anserineae</taxon>
        <taxon>Spinacia</taxon>
    </lineage>
</organism>
<dbReference type="RefSeq" id="XP_056688341.1">
    <property type="nucleotide sequence ID" value="XM_056832363.1"/>
</dbReference>
<evidence type="ECO:0000313" key="2">
    <source>
        <dbReference type="RefSeq" id="XP_056688341.1"/>
    </source>
</evidence>